<dbReference type="SMART" id="SM00972">
    <property type="entry name" value="SCPU"/>
    <property type="match status" value="2"/>
</dbReference>
<feature type="domain" description="Spore coat protein U/FanG" evidence="2">
    <location>
        <begin position="179"/>
        <end position="316"/>
    </location>
</feature>
<keyword evidence="4" id="KW-1185">Reference proteome</keyword>
<proteinExistence type="predicted"/>
<accession>A0ABT6XDH6</accession>
<dbReference type="Pfam" id="PF05229">
    <property type="entry name" value="SCPU"/>
    <property type="match status" value="2"/>
</dbReference>
<keyword evidence="1" id="KW-0732">Signal</keyword>
<sequence length="319" mass="33005">MRRTLAVVALALAAWFAPGKASAAITCQIDNATDLSFGTLTLPVGAATSTLTVTASCRGTAQADVGATALVCAGTNNGGTPREMDRTATPVRTLAYDIYTDATYTQQANYTYNASTLITITSRNTWISRPITLYGRLANTQPDNPTPGNYTEAISAVWGYSTANNANCATNVSPGTPNYTFTSRATLQGSCLIAAQNMNFGTYTSLAAARDAQANLTVTCTNGTAYTVKLDGGKSGNVNDRRMFLNGSGPQFVSYNLYTTAARNTIWGTGGGSGSTVIGTGTGAGQGSPVTMTVYGRVPAAGTFTAGTYTDSITATVEY</sequence>
<gene>
    <name evidence="3" type="ORF">QLQ15_04645</name>
</gene>
<feature type="signal peptide" evidence="1">
    <location>
        <begin position="1"/>
        <end position="23"/>
    </location>
</feature>
<dbReference type="EMBL" id="JASGBI010000001">
    <property type="protein sequence ID" value="MDI9238197.1"/>
    <property type="molecule type" value="Genomic_DNA"/>
</dbReference>
<reference evidence="3 4" key="1">
    <citation type="submission" date="2023-05" db="EMBL/GenBank/DDBJ databases">
        <title>Lysobacter sp. strain LF1 Genome sequencing and assembly.</title>
        <authorList>
            <person name="Jung Y."/>
        </authorList>
    </citation>
    <scope>NUCLEOTIDE SEQUENCE [LARGE SCALE GENOMIC DNA]</scope>
    <source>
        <strain evidence="3 4">LF1</strain>
    </source>
</reference>
<dbReference type="Proteomes" id="UP001321580">
    <property type="component" value="Unassembled WGS sequence"/>
</dbReference>
<evidence type="ECO:0000313" key="4">
    <source>
        <dbReference type="Proteomes" id="UP001321580"/>
    </source>
</evidence>
<dbReference type="RefSeq" id="WP_283211679.1">
    <property type="nucleotide sequence ID" value="NZ_JASGBI010000001.1"/>
</dbReference>
<evidence type="ECO:0000256" key="1">
    <source>
        <dbReference type="SAM" id="SignalP"/>
    </source>
</evidence>
<dbReference type="InterPro" id="IPR053167">
    <property type="entry name" value="Spore_coat_component"/>
</dbReference>
<feature type="chain" id="PRO_5045093874" evidence="1">
    <location>
        <begin position="24"/>
        <end position="319"/>
    </location>
</feature>
<evidence type="ECO:0000313" key="3">
    <source>
        <dbReference type="EMBL" id="MDI9238197.1"/>
    </source>
</evidence>
<feature type="domain" description="Spore coat protein U/FanG" evidence="2">
    <location>
        <begin position="21"/>
        <end position="155"/>
    </location>
</feature>
<organism evidence="3 4">
    <name type="scientific">Lysobacter stagni</name>
    <dbReference type="NCBI Taxonomy" id="3045172"/>
    <lineage>
        <taxon>Bacteria</taxon>
        <taxon>Pseudomonadati</taxon>
        <taxon>Pseudomonadota</taxon>
        <taxon>Gammaproteobacteria</taxon>
        <taxon>Lysobacterales</taxon>
        <taxon>Lysobacteraceae</taxon>
        <taxon>Lysobacter</taxon>
    </lineage>
</organism>
<protein>
    <submittedName>
        <fullName evidence="3">Spore coat U domain-containing protein</fullName>
    </submittedName>
</protein>
<dbReference type="PANTHER" id="PTHR37089">
    <property type="entry name" value="PROTEIN U-RELATED"/>
    <property type="match status" value="1"/>
</dbReference>
<evidence type="ECO:0000259" key="2">
    <source>
        <dbReference type="Pfam" id="PF05229"/>
    </source>
</evidence>
<comment type="caution">
    <text evidence="3">The sequence shown here is derived from an EMBL/GenBank/DDBJ whole genome shotgun (WGS) entry which is preliminary data.</text>
</comment>
<dbReference type="InterPro" id="IPR007893">
    <property type="entry name" value="Spore_coat_U/FanG"/>
</dbReference>
<name>A0ABT6XDH6_9GAMM</name>